<accession>A0AAV4SCM4</accession>
<comment type="caution">
    <text evidence="2">The sequence shown here is derived from an EMBL/GenBank/DDBJ whole genome shotgun (WGS) entry which is preliminary data.</text>
</comment>
<dbReference type="EMBL" id="BPLQ01007519">
    <property type="protein sequence ID" value="GIY30572.1"/>
    <property type="molecule type" value="Genomic_DNA"/>
</dbReference>
<feature type="compositionally biased region" description="Basic residues" evidence="1">
    <location>
        <begin position="38"/>
        <end position="48"/>
    </location>
</feature>
<proteinExistence type="predicted"/>
<gene>
    <name evidence="2" type="ORF">CDAR_280291</name>
</gene>
<keyword evidence="3" id="KW-1185">Reference proteome</keyword>
<evidence type="ECO:0000313" key="3">
    <source>
        <dbReference type="Proteomes" id="UP001054837"/>
    </source>
</evidence>
<feature type="region of interest" description="Disordered" evidence="1">
    <location>
        <begin position="29"/>
        <end position="57"/>
    </location>
</feature>
<sequence>MAPLVPDSRRKSLDVTDFPLPTPYINNFSGIPTFHNSPPKKIRGRRRSRGESQEITRKRFGNALMQISTYRPLFLAEGCTSGLSPGCLSTS</sequence>
<dbReference type="Proteomes" id="UP001054837">
    <property type="component" value="Unassembled WGS sequence"/>
</dbReference>
<organism evidence="2 3">
    <name type="scientific">Caerostris darwini</name>
    <dbReference type="NCBI Taxonomy" id="1538125"/>
    <lineage>
        <taxon>Eukaryota</taxon>
        <taxon>Metazoa</taxon>
        <taxon>Ecdysozoa</taxon>
        <taxon>Arthropoda</taxon>
        <taxon>Chelicerata</taxon>
        <taxon>Arachnida</taxon>
        <taxon>Araneae</taxon>
        <taxon>Araneomorphae</taxon>
        <taxon>Entelegynae</taxon>
        <taxon>Araneoidea</taxon>
        <taxon>Araneidae</taxon>
        <taxon>Caerostris</taxon>
    </lineage>
</organism>
<dbReference type="AlphaFoldDB" id="A0AAV4SCM4"/>
<evidence type="ECO:0000313" key="2">
    <source>
        <dbReference type="EMBL" id="GIY30572.1"/>
    </source>
</evidence>
<reference evidence="2 3" key="1">
    <citation type="submission" date="2021-06" db="EMBL/GenBank/DDBJ databases">
        <title>Caerostris darwini draft genome.</title>
        <authorList>
            <person name="Kono N."/>
            <person name="Arakawa K."/>
        </authorList>
    </citation>
    <scope>NUCLEOTIDE SEQUENCE [LARGE SCALE GENOMIC DNA]</scope>
</reference>
<name>A0AAV4SCM4_9ARAC</name>
<evidence type="ECO:0000256" key="1">
    <source>
        <dbReference type="SAM" id="MobiDB-lite"/>
    </source>
</evidence>
<protein>
    <submittedName>
        <fullName evidence="2">Uncharacterized protein</fullName>
    </submittedName>
</protein>